<evidence type="ECO:0000256" key="3">
    <source>
        <dbReference type="ARBA" id="ARBA00022553"/>
    </source>
</evidence>
<keyword evidence="10" id="KW-1185">Reference proteome</keyword>
<dbReference type="Gene3D" id="3.30.450.40">
    <property type="match status" value="4"/>
</dbReference>
<dbReference type="CDD" id="cd00075">
    <property type="entry name" value="HATPase"/>
    <property type="match status" value="1"/>
</dbReference>
<dbReference type="RefSeq" id="WP_047861292.1">
    <property type="nucleotide sequence ID" value="NZ_CP011509.1"/>
</dbReference>
<dbReference type="PANTHER" id="PTHR45569">
    <property type="entry name" value="SENSOR PROTEIN KDPD"/>
    <property type="match status" value="1"/>
</dbReference>
<dbReference type="InterPro" id="IPR036097">
    <property type="entry name" value="HisK_dim/P_sf"/>
</dbReference>
<dbReference type="InterPro" id="IPR005467">
    <property type="entry name" value="His_kinase_dom"/>
</dbReference>
<accession>A0AAC8TA99</accession>
<dbReference type="FunFam" id="3.30.565.10:FF:000006">
    <property type="entry name" value="Sensor histidine kinase WalK"/>
    <property type="match status" value="1"/>
</dbReference>
<keyword evidence="3" id="KW-0597">Phosphoprotein</keyword>
<dbReference type="SUPFAM" id="SSF47384">
    <property type="entry name" value="Homodimeric domain of signal transducing histidine kinase"/>
    <property type="match status" value="1"/>
</dbReference>
<dbReference type="Pfam" id="PF00512">
    <property type="entry name" value="HisKA"/>
    <property type="match status" value="1"/>
</dbReference>
<dbReference type="PROSITE" id="PS50109">
    <property type="entry name" value="HIS_KIN"/>
    <property type="match status" value="1"/>
</dbReference>
<reference evidence="7 9" key="1">
    <citation type="submission" date="2015-05" db="EMBL/GenBank/DDBJ databases">
        <title>Genome assembly of Archangium gephyra DSM 2261.</title>
        <authorList>
            <person name="Sharma G."/>
            <person name="Subramanian S."/>
        </authorList>
    </citation>
    <scope>NUCLEOTIDE SEQUENCE [LARGE SCALE GENOMIC DNA]</scope>
    <source>
        <strain evidence="7 9">DSM 2261</strain>
    </source>
</reference>
<dbReference type="SUPFAM" id="SSF55781">
    <property type="entry name" value="GAF domain-like"/>
    <property type="match status" value="4"/>
</dbReference>
<keyword evidence="5 8" id="KW-0418">Kinase</keyword>
<dbReference type="Pfam" id="PF13185">
    <property type="entry name" value="GAF_2"/>
    <property type="match status" value="2"/>
</dbReference>
<name>A0AAC8TA99_9BACT</name>
<dbReference type="GO" id="GO:0008168">
    <property type="term" value="F:methyltransferase activity"/>
    <property type="evidence" value="ECO:0007669"/>
    <property type="project" value="UniProtKB-KW"/>
</dbReference>
<dbReference type="InterPro" id="IPR036890">
    <property type="entry name" value="HATPase_C_sf"/>
</dbReference>
<evidence type="ECO:0000259" key="6">
    <source>
        <dbReference type="PROSITE" id="PS50109"/>
    </source>
</evidence>
<dbReference type="SMART" id="SM00388">
    <property type="entry name" value="HisKA"/>
    <property type="match status" value="1"/>
</dbReference>
<evidence type="ECO:0000256" key="5">
    <source>
        <dbReference type="ARBA" id="ARBA00022777"/>
    </source>
</evidence>
<dbReference type="InterPro" id="IPR003594">
    <property type="entry name" value="HATPase_dom"/>
</dbReference>
<dbReference type="AlphaFoldDB" id="A0AAC8TA99"/>
<evidence type="ECO:0000313" key="8">
    <source>
        <dbReference type="EMBL" id="REG20332.1"/>
    </source>
</evidence>
<dbReference type="Gene3D" id="3.30.565.10">
    <property type="entry name" value="Histidine kinase-like ATPase, C-terminal domain"/>
    <property type="match status" value="1"/>
</dbReference>
<dbReference type="GO" id="GO:0000155">
    <property type="term" value="F:phosphorelay sensor kinase activity"/>
    <property type="evidence" value="ECO:0007669"/>
    <property type="project" value="InterPro"/>
</dbReference>
<dbReference type="SMART" id="SM00065">
    <property type="entry name" value="GAF"/>
    <property type="match status" value="4"/>
</dbReference>
<dbReference type="Proteomes" id="UP000256345">
    <property type="component" value="Unassembled WGS sequence"/>
</dbReference>
<comment type="catalytic activity">
    <reaction evidence="1">
        <text>ATP + protein L-histidine = ADP + protein N-phospho-L-histidine.</text>
        <dbReference type="EC" id="2.7.13.3"/>
    </reaction>
</comment>
<dbReference type="InterPro" id="IPR004358">
    <property type="entry name" value="Sig_transdc_His_kin-like_C"/>
</dbReference>
<evidence type="ECO:0000313" key="7">
    <source>
        <dbReference type="EMBL" id="AKI98571.1"/>
    </source>
</evidence>
<feature type="domain" description="Histidine kinase" evidence="6">
    <location>
        <begin position="739"/>
        <end position="955"/>
    </location>
</feature>
<dbReference type="PRINTS" id="PR00344">
    <property type="entry name" value="BCTRLSENSOR"/>
</dbReference>
<dbReference type="Pfam" id="PF02518">
    <property type="entry name" value="HATPase_c"/>
    <property type="match status" value="1"/>
</dbReference>
<evidence type="ECO:0000256" key="1">
    <source>
        <dbReference type="ARBA" id="ARBA00000085"/>
    </source>
</evidence>
<dbReference type="PANTHER" id="PTHR45569:SF1">
    <property type="entry name" value="SENSOR PROTEIN KDPD"/>
    <property type="match status" value="1"/>
</dbReference>
<dbReference type="InterPro" id="IPR052023">
    <property type="entry name" value="Histidine_kinase_KdpD"/>
</dbReference>
<dbReference type="Gene3D" id="1.10.287.130">
    <property type="match status" value="1"/>
</dbReference>
<dbReference type="EC" id="2.7.13.3" evidence="2"/>
<evidence type="ECO:0000256" key="2">
    <source>
        <dbReference type="ARBA" id="ARBA00012438"/>
    </source>
</evidence>
<dbReference type="CDD" id="cd00082">
    <property type="entry name" value="HisKA"/>
    <property type="match status" value="1"/>
</dbReference>
<dbReference type="SUPFAM" id="SSF55874">
    <property type="entry name" value="ATPase domain of HSP90 chaperone/DNA topoisomerase II/histidine kinase"/>
    <property type="match status" value="1"/>
</dbReference>
<keyword evidence="7" id="KW-0489">Methyltransferase</keyword>
<dbReference type="InterPro" id="IPR003018">
    <property type="entry name" value="GAF"/>
</dbReference>
<proteinExistence type="predicted"/>
<evidence type="ECO:0000313" key="9">
    <source>
        <dbReference type="Proteomes" id="UP000035579"/>
    </source>
</evidence>
<dbReference type="EMBL" id="CP011509">
    <property type="protein sequence ID" value="AKI98571.1"/>
    <property type="molecule type" value="Genomic_DNA"/>
</dbReference>
<sequence length="955" mass="102928">MQVPGSNFVAAVERMSRALEQLASAPSALAVLQEVARCAASSVGLERAAIVWLDVDGRLLTQATPGLCPEALATCGRRLLDTPPLEPVPWLFHQTERALEPALARVMDGLGAASLLALPVRAAGGGTVGVLLGPSPEPRGFSPEEMRRFTLYAQLAGLAIERGRWVESARTSALQARAEAEQAELLRLTSFHAVTEAFGRALTREDVGRAVLELGVPAVGALGGTVHQASADGCSVEMVASVGTRAEDEALLRTLPREMPELPGFDAAARGVPVWLESPEDARARYPAFMAYMSRQPCQAFAFLPLRVEQRSLGLLAFGFAQARHFTELERTLMMGLARQCAQAMERARLYENERAARLQAEAAGQRLQLLADAGVLLSGSLEWESSVASVAQLAVGSFSDWCAVDFLDDHGALRRLTVQHVRPERSLMHDKIESYSPERARPSAITEVVRTGRSQLVTGLVPPFSRKAEARPGEKPGGGSFLIVPLVARQRTLGAMSFVRGPEHAPFTDADRSLAEDLAARTGMAIDNARLLRKARSAEAESRRNAARLRSLVEVDKLLAEAGLDLPAVLDVIARKVSEVMGDGCVLQLMAEDGDFLEPVTIHHPDPEAGWLLAGTVHARRQKLGEGLHGGAVSSGRAVLLPDIDVEEARTSGRLPEYLPYLDRYGPQSLLVVPLTVKGRVFGSLGVVRDVAGGKPYGEEDQMLLQSLGERAALAIEDARLYGAATEAVRLRDDFLSVAGHELKTPLSALRLQIQMLARTAREVATTPGLAQRVEKAERTSERLGALIDELLDAGRITSGRLNLQREEVDLAALTRDTVGRLSEALARAGSEVKLVADAAVPGRWDRVRLEQVVGNLLSNAAKYGRGQPVEVRVESGMDGRARLVVKDNGIGIAPEDQARIFERFERAVNGQQFNGLGLGLWISREIVESHGGHILVRSAPGEGSTFTVELPRE</sequence>
<dbReference type="GO" id="GO:0032259">
    <property type="term" value="P:methylation"/>
    <property type="evidence" value="ECO:0007669"/>
    <property type="project" value="UniProtKB-KW"/>
</dbReference>
<dbReference type="KEGG" id="age:AA314_00198"/>
<reference evidence="8 10" key="2">
    <citation type="submission" date="2018-08" db="EMBL/GenBank/DDBJ databases">
        <title>Genomic Encyclopedia of Archaeal and Bacterial Type Strains, Phase II (KMG-II): from individual species to whole genera.</title>
        <authorList>
            <person name="Goeker M."/>
        </authorList>
    </citation>
    <scope>NUCLEOTIDE SEQUENCE [LARGE SCALE GENOMIC DNA]</scope>
    <source>
        <strain evidence="8 10">DSM 2261</strain>
    </source>
</reference>
<evidence type="ECO:0000256" key="4">
    <source>
        <dbReference type="ARBA" id="ARBA00022679"/>
    </source>
</evidence>
<dbReference type="Proteomes" id="UP000035579">
    <property type="component" value="Chromosome"/>
</dbReference>
<dbReference type="GO" id="GO:0005886">
    <property type="term" value="C:plasma membrane"/>
    <property type="evidence" value="ECO:0007669"/>
    <property type="project" value="TreeGrafter"/>
</dbReference>
<dbReference type="InterPro" id="IPR003661">
    <property type="entry name" value="HisK_dim/P_dom"/>
</dbReference>
<keyword evidence="4" id="KW-0808">Transferase</keyword>
<gene>
    <name evidence="7" type="ORF">AA314_00198</name>
    <name evidence="8" type="ORF">ATI61_12232</name>
</gene>
<organism evidence="7 9">
    <name type="scientific">Archangium gephyra</name>
    <dbReference type="NCBI Taxonomy" id="48"/>
    <lineage>
        <taxon>Bacteria</taxon>
        <taxon>Pseudomonadati</taxon>
        <taxon>Myxococcota</taxon>
        <taxon>Myxococcia</taxon>
        <taxon>Myxococcales</taxon>
        <taxon>Cystobacterineae</taxon>
        <taxon>Archangiaceae</taxon>
        <taxon>Archangium</taxon>
    </lineage>
</organism>
<dbReference type="SMART" id="SM00387">
    <property type="entry name" value="HATPase_c"/>
    <property type="match status" value="1"/>
</dbReference>
<protein>
    <recommendedName>
        <fullName evidence="2">histidine kinase</fullName>
        <ecNumber evidence="2">2.7.13.3</ecNumber>
    </recommendedName>
</protein>
<dbReference type="Pfam" id="PF01590">
    <property type="entry name" value="GAF"/>
    <property type="match status" value="2"/>
</dbReference>
<evidence type="ECO:0000313" key="10">
    <source>
        <dbReference type="Proteomes" id="UP000256345"/>
    </source>
</evidence>
<dbReference type="EMBL" id="QUMU01000022">
    <property type="protein sequence ID" value="REG20332.1"/>
    <property type="molecule type" value="Genomic_DNA"/>
</dbReference>
<dbReference type="InterPro" id="IPR029016">
    <property type="entry name" value="GAF-like_dom_sf"/>
</dbReference>